<evidence type="ECO:0000313" key="8">
    <source>
        <dbReference type="Proteomes" id="UP000292919"/>
    </source>
</evidence>
<dbReference type="Proteomes" id="UP000292919">
    <property type="component" value="Unassembled WGS sequence"/>
</dbReference>
<dbReference type="EMBL" id="SIXC01000006">
    <property type="protein sequence ID" value="TBH79971.1"/>
    <property type="molecule type" value="Genomic_DNA"/>
</dbReference>
<reference evidence="7 8" key="1">
    <citation type="submission" date="2018-12" db="EMBL/GenBank/DDBJ databases">
        <title>First genome draft of Desulfovibrio legallis sp. nov.</title>
        <authorList>
            <person name="Ben Dhia O."/>
            <person name="Najjari A."/>
            <person name="Ferjani R."/>
            <person name="Fhoula I."/>
            <person name="Fardeau M.-L."/>
            <person name="Boudabbous A."/>
            <person name="Ouzari H.I."/>
        </authorList>
    </citation>
    <scope>NUCLEOTIDE SEQUENCE [LARGE SCALE GENOMIC DNA]</scope>
    <source>
        <strain evidence="7 8">H1T</strain>
    </source>
</reference>
<feature type="transmembrane region" description="Helical" evidence="5">
    <location>
        <begin position="12"/>
        <end position="33"/>
    </location>
</feature>
<keyword evidence="7" id="KW-0282">Flagellum</keyword>
<dbReference type="GO" id="GO:0005886">
    <property type="term" value="C:plasma membrane"/>
    <property type="evidence" value="ECO:0007669"/>
    <property type="project" value="UniProtKB-SubCell"/>
</dbReference>
<evidence type="ECO:0000256" key="3">
    <source>
        <dbReference type="ARBA" id="ARBA00022989"/>
    </source>
</evidence>
<feature type="region of interest" description="Disordered" evidence="6">
    <location>
        <begin position="90"/>
        <end position="117"/>
    </location>
</feature>
<evidence type="ECO:0000256" key="1">
    <source>
        <dbReference type="ARBA" id="ARBA00022475"/>
    </source>
</evidence>
<name>A0A6H3FBK7_9BACT</name>
<protein>
    <recommendedName>
        <fullName evidence="5">Flagellar protein</fullName>
    </recommendedName>
</protein>
<dbReference type="NCBIfam" id="TIGR03500">
    <property type="entry name" value="FliO_TIGR"/>
    <property type="match status" value="1"/>
</dbReference>
<keyword evidence="5" id="KW-0975">Bacterial flagellum</keyword>
<dbReference type="AlphaFoldDB" id="A0A6H3FBK7"/>
<accession>A0A6H3FBK7</accession>
<keyword evidence="7" id="KW-0969">Cilium</keyword>
<dbReference type="Pfam" id="PF04347">
    <property type="entry name" value="FliO"/>
    <property type="match status" value="1"/>
</dbReference>
<keyword evidence="4 5" id="KW-0472">Membrane</keyword>
<dbReference type="InterPro" id="IPR022781">
    <property type="entry name" value="Flagellar_biosynth_FliO"/>
</dbReference>
<keyword evidence="1 5" id="KW-1003">Cell membrane</keyword>
<feature type="compositionally biased region" description="Basic and acidic residues" evidence="6">
    <location>
        <begin position="108"/>
        <end position="117"/>
    </location>
</feature>
<proteinExistence type="inferred from homology"/>
<dbReference type="GO" id="GO:0009425">
    <property type="term" value="C:bacterial-type flagellum basal body"/>
    <property type="evidence" value="ECO:0007669"/>
    <property type="project" value="UniProtKB-SubCell"/>
</dbReference>
<evidence type="ECO:0000256" key="5">
    <source>
        <dbReference type="RuleBase" id="RU362064"/>
    </source>
</evidence>
<keyword evidence="2 5" id="KW-0812">Transmembrane</keyword>
<evidence type="ECO:0000256" key="6">
    <source>
        <dbReference type="SAM" id="MobiDB-lite"/>
    </source>
</evidence>
<comment type="subcellular location">
    <subcellularLocation>
        <location evidence="5">Cell membrane</location>
    </subcellularLocation>
    <subcellularLocation>
        <location evidence="5">Bacterial flagellum basal body</location>
    </subcellularLocation>
</comment>
<dbReference type="GO" id="GO:0044781">
    <property type="term" value="P:bacterial-type flagellum organization"/>
    <property type="evidence" value="ECO:0007669"/>
    <property type="project" value="UniProtKB-UniRule"/>
</dbReference>
<sequence>MLGQSAFTWGGYAQAIGILFLLLGVLWLAVWLARRFGKFNFLPRPGALPRGALVMEAQLPLGPRKGLMVVRFLNKRLLLGVTDQRITLLSEEEAHHEPPENPFQQVMDKARRDVDGG</sequence>
<comment type="similarity">
    <text evidence="5">Belongs to the FliO/MopB family.</text>
</comment>
<keyword evidence="7" id="KW-0966">Cell projection</keyword>
<keyword evidence="3 5" id="KW-1133">Transmembrane helix</keyword>
<organism evidence="7 8">
    <name type="scientific">Desulfovibrio legallii</name>
    <dbReference type="NCBI Taxonomy" id="571438"/>
    <lineage>
        <taxon>Bacteria</taxon>
        <taxon>Pseudomonadati</taxon>
        <taxon>Thermodesulfobacteriota</taxon>
        <taxon>Desulfovibrionia</taxon>
        <taxon>Desulfovibrionales</taxon>
        <taxon>Desulfovibrionaceae</taxon>
        <taxon>Desulfovibrio</taxon>
    </lineage>
</organism>
<comment type="caution">
    <text evidence="7">The sequence shown here is derived from an EMBL/GenBank/DDBJ whole genome shotgun (WGS) entry which is preliminary data.</text>
</comment>
<gene>
    <name evidence="7" type="primary">fliO</name>
    <name evidence="7" type="ORF">EB812_05875</name>
</gene>
<keyword evidence="8" id="KW-1185">Reference proteome</keyword>
<evidence type="ECO:0000256" key="4">
    <source>
        <dbReference type="ARBA" id="ARBA00023136"/>
    </source>
</evidence>
<evidence type="ECO:0000313" key="7">
    <source>
        <dbReference type="EMBL" id="TBH79971.1"/>
    </source>
</evidence>
<evidence type="ECO:0000256" key="2">
    <source>
        <dbReference type="ARBA" id="ARBA00022692"/>
    </source>
</evidence>